<accession>A0AAU8I0A6</accession>
<organism evidence="1">
    <name type="scientific">Klebsiella phage FKP3</name>
    <dbReference type="NCBI Taxonomy" id="3231233"/>
    <lineage>
        <taxon>Viruses</taxon>
        <taxon>Duplodnaviria</taxon>
        <taxon>Heunggongvirae</taxon>
        <taxon>Uroviricota</taxon>
        <taxon>Caudoviricetes</taxon>
        <taxon>Stephanstirmvirinae</taxon>
        <taxon>Justusliebigvirus</taxon>
    </lineage>
</organism>
<dbReference type="EMBL" id="PP895363">
    <property type="protein sequence ID" value="XCI78108.1"/>
    <property type="molecule type" value="Genomic_DNA"/>
</dbReference>
<name>A0AAU8I0A6_9CAUD</name>
<evidence type="ECO:0000313" key="1">
    <source>
        <dbReference type="EMBL" id="XCI78108.1"/>
    </source>
</evidence>
<reference evidence="1" key="1">
    <citation type="submission" date="2024-06" db="EMBL/GenBank/DDBJ databases">
        <title>High activity and specificity of bacteriophage cocktails against carbapenem-resistant Klebsiella pneumoniae belonging to high-risk clones CG258 and ST307.</title>
        <authorList>
            <person name="Jimenez Quiceno J."/>
            <person name="Salazar Ospina L."/>
            <person name="Tellez Carrasquilla S."/>
        </authorList>
    </citation>
    <scope>NUCLEOTIDE SEQUENCE</scope>
</reference>
<proteinExistence type="predicted"/>
<protein>
    <submittedName>
        <fullName evidence="1">Uncharacterized protein</fullName>
    </submittedName>
</protein>
<sequence length="48" mass="5813">MFLREYILRVVCQQLREWFTRKRSTVTSVNKLQCGELHIVKQHESYSA</sequence>